<name>A0A502BSA6_9HYPH</name>
<evidence type="ECO:0000256" key="1">
    <source>
        <dbReference type="SAM" id="MobiDB-lite"/>
    </source>
</evidence>
<dbReference type="Gene3D" id="3.20.20.80">
    <property type="entry name" value="Glycosidases"/>
    <property type="match status" value="1"/>
</dbReference>
<evidence type="ECO:0000313" key="6">
    <source>
        <dbReference type="Proteomes" id="UP000315388"/>
    </source>
</evidence>
<gene>
    <name evidence="5" type="ORF">FHY56_05165</name>
</gene>
<reference evidence="5 6" key="1">
    <citation type="journal article" date="2003" name="Int. J. Syst. Evol. Microbiol.">
        <title>Towards a standardized format for the description of a novel species (of an established genus): Ochrobactrum gallinifaecis sp. nov.</title>
        <authorList>
            <person name="Kampfer P."/>
            <person name="Buczolits S."/>
            <person name="Albrecht A."/>
            <person name="Busse H.J."/>
            <person name="Stackebrandt E."/>
        </authorList>
    </citation>
    <scope>NUCLEOTIDE SEQUENCE [LARGE SCALE GENOMIC DNA]</scope>
    <source>
        <strain evidence="5 6">ISO 196</strain>
    </source>
</reference>
<dbReference type="Proteomes" id="UP000315388">
    <property type="component" value="Unassembled WGS sequence"/>
</dbReference>
<evidence type="ECO:0000259" key="4">
    <source>
        <dbReference type="Pfam" id="PF23666"/>
    </source>
</evidence>
<dbReference type="EMBL" id="VEWJ01000003">
    <property type="protein sequence ID" value="TPF76058.1"/>
    <property type="molecule type" value="Genomic_DNA"/>
</dbReference>
<dbReference type="SUPFAM" id="SSF51445">
    <property type="entry name" value="(Trans)glycosidases"/>
    <property type="match status" value="1"/>
</dbReference>
<dbReference type="Pfam" id="PF13550">
    <property type="entry name" value="Phage-tail_3"/>
    <property type="match status" value="1"/>
</dbReference>
<accession>A0A502BSA6</accession>
<feature type="domain" description="Rcc01698-like C-terminal" evidence="4">
    <location>
        <begin position="1012"/>
        <end position="1111"/>
    </location>
</feature>
<feature type="domain" description="GTA TIM-barrel-like" evidence="2">
    <location>
        <begin position="407"/>
        <end position="703"/>
    </location>
</feature>
<keyword evidence="6" id="KW-1185">Reference proteome</keyword>
<protein>
    <submittedName>
        <fullName evidence="5">Host specificity protein</fullName>
    </submittedName>
</protein>
<evidence type="ECO:0000259" key="2">
    <source>
        <dbReference type="Pfam" id="PF13547"/>
    </source>
</evidence>
<feature type="region of interest" description="Disordered" evidence="1">
    <location>
        <begin position="846"/>
        <end position="865"/>
    </location>
</feature>
<evidence type="ECO:0000259" key="3">
    <source>
        <dbReference type="Pfam" id="PF13550"/>
    </source>
</evidence>
<dbReference type="InterPro" id="IPR056490">
    <property type="entry name" value="Rcc01698_C"/>
</dbReference>
<feature type="domain" description="Tip attachment protein J" evidence="3">
    <location>
        <begin position="761"/>
        <end position="921"/>
    </location>
</feature>
<comment type="caution">
    <text evidence="5">The sequence shown here is derived from an EMBL/GenBank/DDBJ whole genome shotgun (WGS) entry which is preliminary data.</text>
</comment>
<dbReference type="InterPro" id="IPR032876">
    <property type="entry name" value="J_dom"/>
</dbReference>
<dbReference type="InterPro" id="IPR017853">
    <property type="entry name" value="GH"/>
</dbReference>
<dbReference type="Pfam" id="PF13547">
    <property type="entry name" value="GTA_TIM"/>
    <property type="match status" value="1"/>
</dbReference>
<dbReference type="CDD" id="cd19607">
    <property type="entry name" value="GTA_TIM-barrel-like"/>
    <property type="match status" value="1"/>
</dbReference>
<proteinExistence type="predicted"/>
<dbReference type="AlphaFoldDB" id="A0A502BSA6"/>
<dbReference type="Pfam" id="PF23666">
    <property type="entry name" value="Rcc01698_C"/>
    <property type="match status" value="1"/>
</dbReference>
<dbReference type="InterPro" id="IPR025195">
    <property type="entry name" value="GTA_TIM_dom"/>
</dbReference>
<dbReference type="RefSeq" id="WP_140904111.1">
    <property type="nucleotide sequence ID" value="NZ_JBHTMD010000007.1"/>
</dbReference>
<dbReference type="OrthoDB" id="8445115at2"/>
<evidence type="ECO:0000313" key="5">
    <source>
        <dbReference type="EMBL" id="TPF76058.1"/>
    </source>
</evidence>
<organism evidence="5 6">
    <name type="scientific">Brucella gallinifaecis</name>
    <dbReference type="NCBI Taxonomy" id="215590"/>
    <lineage>
        <taxon>Bacteria</taxon>
        <taxon>Pseudomonadati</taxon>
        <taxon>Pseudomonadota</taxon>
        <taxon>Alphaproteobacteria</taxon>
        <taxon>Hyphomicrobiales</taxon>
        <taxon>Brucellaceae</taxon>
        <taxon>Brucella/Ochrobactrum group</taxon>
        <taxon>Brucella</taxon>
    </lineage>
</organism>
<sequence>MATVVLQAVGAAVGGIFGPVGAAIGAGLGAMGGYAVDTAIINSTRHMEGARLNSGRVASAEEGAALPFVYGTARVSGTLIWATRFEEKKTTERQGGKGGPKVTSYSYFGNVAYAVAEGAIAGIRRVWADGQELDLTEVEMRIYHGTNTQQPDPLIEAKQGTGNAPAYRGTAYVVFERLPLDTYGNRLPLFQFEVLRPVGQVAQDVRAIALIPGSTEFGLSPTPVADGFFLGLRQKLNRNAKRGRSDWTVAMDELQALCPQLKSVAIVLPWFGNDLRAGSCQIRPGVTHRGSVFSNQTWKVENVTRSVAHLISTSGEGAAYGGTPSDKSVIDAIRDARSRGLKVTLYPFIMMDVAADNQLPSPYGGIGQSVYPWRGRITCHPAIGVAGSPDKTEEAANQVEAFVNGTWGYRRFLNHCASLSQQAGGVDAFLLGSELRGLTSIRESRDGFPFVTHLCALAAEMRTRLGPDCRISYGADWSEYSGYQAQDGSGDFFFNLDPLWAHPAIDAIGIDNYMPLADWRDDDLEGGNPDGFEGAYDLDGLSRNIEAGEGFDWYYASHEDREARNRTPITDGTAAKPWVYRYKDIRSWWSNPHYNRIDGMEVDVPTMWVPQAKPVWFTELGCPAVDKGPNQPNVFPDPKSSENATPYFSNGSRSDIAMDRFLRAHYQYWPQHNPVSSVYGGPMLDMERIYLWSWDTRPFPEFPLKGDIWGDTPNWRLGHWLNGRISGIALDELIAAILADYGLPQADCSGADGHLTGFVISEPSTARGVLEPLMNVFGVHGFEQAGKFVFRSIARASPALDVAITLVEPQDGDALTAILDDQGDLPSVAEIFCNDPLRDFQVAGASVRRDKGQGTESLSLSGSMEPGQASALAEAWLARRYAERRTASFSLPWSEAALHVGDRVRLDMLGGARDYVVSTVEDGEVRAVKAVALAPNIVFADRGETPKLPPGEPVSDMKPVFHLVDLPLWPGAEDPAGQFRVAAYARPWRGVMAYASPMDDGFAERSLIAERAVMGELSAPLASGPSGRLINAQMIELTLYSGELQSRPLAQILNGANMAMMKSPDEKWEVIQFLEAHETGSNQWRLSGLLRGQLGTEPAAWLEKPAGTPFILFDGGVQSVGLQLSEIGLELNWRIGAAGKSFSDEYFDTVQAIGGLQALRPLSPVHVKVERRGNGDLLLNWIRRGRVDADSWMGADIPLGEDSENYRVEVWQAGVLLRTAEVFTAAWTYPGTIRFSEVGNSDFEIRIAMLSARVGVGDFTSIPIESNF</sequence>